<dbReference type="AlphaFoldDB" id="A0A2W5S4S3"/>
<gene>
    <name evidence="3" type="ORF">DI533_12905</name>
</gene>
<evidence type="ECO:0000256" key="1">
    <source>
        <dbReference type="SAM" id="Phobius"/>
    </source>
</evidence>
<feature type="transmembrane region" description="Helical" evidence="1">
    <location>
        <begin position="158"/>
        <end position="184"/>
    </location>
</feature>
<name>A0A2W5S4S3_CERSP</name>
<sequence>MVFKRRNRRTPMEWMREFIYPRGGFRRAAQYAAHRLRRLPDEPHRVARGVFAGVFVSFTPLFGFHFMLAAGLAWLMRGNIIAALLGTFIGNPLTTPVIAFSSVEIGHWLLGIDVPLTLLSVVAAFSGAGTELWQNFAAIFTDEPTRWSDLHAFFHTFYIPYLVGGILPGLAVSLIFYWITIPIVQTYQKLRSNRLQVRIEKRRMIKAAVIAADEKAQRAAEDRGSDPLP</sequence>
<comment type="caution">
    <text evidence="3">The sequence shown here is derived from an EMBL/GenBank/DDBJ whole genome shotgun (WGS) entry which is preliminary data.</text>
</comment>
<keyword evidence="1" id="KW-1133">Transmembrane helix</keyword>
<evidence type="ECO:0000259" key="2">
    <source>
        <dbReference type="Pfam" id="PF09835"/>
    </source>
</evidence>
<proteinExistence type="predicted"/>
<feature type="transmembrane region" description="Helical" evidence="1">
    <location>
        <begin position="46"/>
        <end position="74"/>
    </location>
</feature>
<accession>A0A2W5S4S3</accession>
<keyword evidence="1" id="KW-0812">Transmembrane</keyword>
<dbReference type="PANTHER" id="PTHR40547:SF1">
    <property type="entry name" value="SLL0298 PROTEIN"/>
    <property type="match status" value="1"/>
</dbReference>
<organism evidence="3 4">
    <name type="scientific">Cereibacter sphaeroides</name>
    <name type="common">Rhodobacter sphaeroides</name>
    <dbReference type="NCBI Taxonomy" id="1063"/>
    <lineage>
        <taxon>Bacteria</taxon>
        <taxon>Pseudomonadati</taxon>
        <taxon>Pseudomonadota</taxon>
        <taxon>Alphaproteobacteria</taxon>
        <taxon>Rhodobacterales</taxon>
        <taxon>Paracoccaceae</taxon>
        <taxon>Cereibacter</taxon>
    </lineage>
</organism>
<dbReference type="PANTHER" id="PTHR40547">
    <property type="entry name" value="SLL0298 PROTEIN"/>
    <property type="match status" value="1"/>
</dbReference>
<evidence type="ECO:0000313" key="4">
    <source>
        <dbReference type="Proteomes" id="UP000248975"/>
    </source>
</evidence>
<evidence type="ECO:0000313" key="3">
    <source>
        <dbReference type="EMBL" id="PZQ98018.1"/>
    </source>
</evidence>
<dbReference type="Pfam" id="PF09835">
    <property type="entry name" value="DUF2062"/>
    <property type="match status" value="1"/>
</dbReference>
<feature type="transmembrane region" description="Helical" evidence="1">
    <location>
        <begin position="80"/>
        <end position="101"/>
    </location>
</feature>
<reference evidence="3 4" key="1">
    <citation type="submission" date="2017-08" db="EMBL/GenBank/DDBJ databases">
        <title>Infants hospitalized years apart are colonized by the same room-sourced microbial strains.</title>
        <authorList>
            <person name="Brooks B."/>
            <person name="Olm M.R."/>
            <person name="Firek B.A."/>
            <person name="Baker R."/>
            <person name="Thomas B.C."/>
            <person name="Morowitz M.J."/>
            <person name="Banfield J.F."/>
        </authorList>
    </citation>
    <scope>NUCLEOTIDE SEQUENCE [LARGE SCALE GENOMIC DNA]</scope>
    <source>
        <strain evidence="3">S2_003_000_R2_11</strain>
    </source>
</reference>
<feature type="transmembrane region" description="Helical" evidence="1">
    <location>
        <begin position="108"/>
        <end position="128"/>
    </location>
</feature>
<dbReference type="Proteomes" id="UP000248975">
    <property type="component" value="Unassembled WGS sequence"/>
</dbReference>
<dbReference type="EMBL" id="QFQS01000002">
    <property type="protein sequence ID" value="PZQ98018.1"/>
    <property type="molecule type" value="Genomic_DNA"/>
</dbReference>
<feature type="domain" description="DUF2062" evidence="2">
    <location>
        <begin position="27"/>
        <end position="191"/>
    </location>
</feature>
<protein>
    <submittedName>
        <fullName evidence="3">DUF2062 domain-containing protein</fullName>
    </submittedName>
</protein>
<keyword evidence="1" id="KW-0472">Membrane</keyword>
<dbReference type="InterPro" id="IPR018639">
    <property type="entry name" value="DUF2062"/>
</dbReference>